<evidence type="ECO:0000313" key="3">
    <source>
        <dbReference type="EMBL" id="POS79162.1"/>
    </source>
</evidence>
<dbReference type="AlphaFoldDB" id="A0A2P5I9I6"/>
<reference evidence="3" key="1">
    <citation type="submission" date="2017-09" db="EMBL/GenBank/DDBJ databases">
        <title>Polyketide synthases of a Diaporthe helianthi virulent isolate.</title>
        <authorList>
            <person name="Baroncelli R."/>
        </authorList>
    </citation>
    <scope>NUCLEOTIDE SEQUENCE [LARGE SCALE GENOMIC DNA]</scope>
    <source>
        <strain evidence="3">7/96</strain>
    </source>
</reference>
<accession>A0A2P5I9I6</accession>
<sequence length="310" mass="33914">MEAIREALANYGNTWSNEVPHALAKLYGPVQAKTSKKYQGKIKAETAIKYGPDPRNRVDVYKPVEADNTSAGSGRPVVVFIHGGGLVAGDNNLQLLYQQRLRHLSRHIPSGIAGRPPPNGAEDVAAALRWVQTTISQHGGDPDKVIALGQSAGGFHLATAMFLGKLDPNPKPILRGAVLLSAVFTVGVSDPTREQILKDWFQTDDLFEVNNRWAPAAIFRQEYFGTATIPPREKLPCELLVMVAEAEADEILDGTFEFLSDYRKRFSKLPVLEVLKGHNHVSYTIGMGLDEPEYAAVGSRLVSFVKDITA</sequence>
<evidence type="ECO:0000313" key="4">
    <source>
        <dbReference type="Proteomes" id="UP000094444"/>
    </source>
</evidence>
<dbReference type="Proteomes" id="UP000094444">
    <property type="component" value="Unassembled WGS sequence"/>
</dbReference>
<dbReference type="InterPro" id="IPR050300">
    <property type="entry name" value="GDXG_lipolytic_enzyme"/>
</dbReference>
<dbReference type="SUPFAM" id="SSF53474">
    <property type="entry name" value="alpha/beta-Hydrolases"/>
    <property type="match status" value="1"/>
</dbReference>
<dbReference type="Pfam" id="PF00135">
    <property type="entry name" value="COesterase"/>
    <property type="match status" value="1"/>
</dbReference>
<protein>
    <recommendedName>
        <fullName evidence="2">Carboxylesterase type B domain-containing protein</fullName>
    </recommendedName>
</protein>
<proteinExistence type="predicted"/>
<dbReference type="GO" id="GO:0016787">
    <property type="term" value="F:hydrolase activity"/>
    <property type="evidence" value="ECO:0007669"/>
    <property type="project" value="UniProtKB-KW"/>
</dbReference>
<name>A0A2P5I9I6_DIAHE</name>
<evidence type="ECO:0000256" key="1">
    <source>
        <dbReference type="ARBA" id="ARBA00022801"/>
    </source>
</evidence>
<dbReference type="EMBL" id="MAVT02000133">
    <property type="protein sequence ID" value="POS79162.1"/>
    <property type="molecule type" value="Genomic_DNA"/>
</dbReference>
<keyword evidence="4" id="KW-1185">Reference proteome</keyword>
<organism evidence="3 4">
    <name type="scientific">Diaporthe helianthi</name>
    <dbReference type="NCBI Taxonomy" id="158607"/>
    <lineage>
        <taxon>Eukaryota</taxon>
        <taxon>Fungi</taxon>
        <taxon>Dikarya</taxon>
        <taxon>Ascomycota</taxon>
        <taxon>Pezizomycotina</taxon>
        <taxon>Sordariomycetes</taxon>
        <taxon>Sordariomycetidae</taxon>
        <taxon>Diaporthales</taxon>
        <taxon>Diaporthaceae</taxon>
        <taxon>Diaporthe</taxon>
    </lineage>
</organism>
<evidence type="ECO:0000259" key="2">
    <source>
        <dbReference type="Pfam" id="PF00135"/>
    </source>
</evidence>
<comment type="caution">
    <text evidence="3">The sequence shown here is derived from an EMBL/GenBank/DDBJ whole genome shotgun (WGS) entry which is preliminary data.</text>
</comment>
<dbReference type="STRING" id="158607.A0A2P5I9I6"/>
<dbReference type="PANTHER" id="PTHR48081">
    <property type="entry name" value="AB HYDROLASE SUPERFAMILY PROTEIN C4A8.06C"/>
    <property type="match status" value="1"/>
</dbReference>
<feature type="domain" description="Carboxylesterase type B" evidence="2">
    <location>
        <begin position="120"/>
        <end position="183"/>
    </location>
</feature>
<dbReference type="OrthoDB" id="433474at2759"/>
<dbReference type="InterPro" id="IPR029058">
    <property type="entry name" value="AB_hydrolase_fold"/>
</dbReference>
<keyword evidence="1" id="KW-0378">Hydrolase</keyword>
<dbReference type="InterPro" id="IPR002018">
    <property type="entry name" value="CarbesteraseB"/>
</dbReference>
<gene>
    <name evidence="3" type="ORF">DHEL01_v202437</name>
</gene>
<dbReference type="InParanoid" id="A0A2P5I9I6"/>
<dbReference type="Gene3D" id="3.40.50.1820">
    <property type="entry name" value="alpha/beta hydrolase"/>
    <property type="match status" value="1"/>
</dbReference>